<proteinExistence type="predicted"/>
<keyword evidence="3" id="KW-1185">Reference proteome</keyword>
<evidence type="ECO:0000313" key="2">
    <source>
        <dbReference type="EMBL" id="AKB55143.1"/>
    </source>
</evidence>
<evidence type="ECO:0000313" key="3">
    <source>
        <dbReference type="Proteomes" id="UP000033033"/>
    </source>
</evidence>
<keyword evidence="1" id="KW-0812">Transmembrane</keyword>
<feature type="transmembrane region" description="Helical" evidence="1">
    <location>
        <begin position="46"/>
        <end position="63"/>
    </location>
</feature>
<dbReference type="KEGG" id="mby:MSBRM_2145"/>
<gene>
    <name evidence="2" type="ORF">MSBRM_2145</name>
</gene>
<dbReference type="EMBL" id="CP009528">
    <property type="protein sequence ID" value="AKB55143.1"/>
    <property type="molecule type" value="Genomic_DNA"/>
</dbReference>
<accession>A0A0E3QWP2</accession>
<reference evidence="2 3" key="1">
    <citation type="submission" date="2014-07" db="EMBL/GenBank/DDBJ databases">
        <title>Methanogenic archaea and the global carbon cycle.</title>
        <authorList>
            <person name="Henriksen J.R."/>
            <person name="Luke J."/>
            <person name="Reinhart S."/>
            <person name="Benedict M.N."/>
            <person name="Youngblut N.D."/>
            <person name="Metcalf M.E."/>
            <person name="Whitaker R.J."/>
            <person name="Metcalf W.W."/>
        </authorList>
    </citation>
    <scope>NUCLEOTIDE SEQUENCE [LARGE SCALE GENOMIC DNA]</scope>
    <source>
        <strain evidence="2 3">MS</strain>
    </source>
</reference>
<evidence type="ECO:0000256" key="1">
    <source>
        <dbReference type="SAM" id="Phobius"/>
    </source>
</evidence>
<dbReference type="Proteomes" id="UP000033033">
    <property type="component" value="Chromosome"/>
</dbReference>
<sequence>MGTLIKIIVTLLLLAAGVYLVRSYWIEIIPVLEEILGTLRETKLRYVFLAILVYLLSVYLFSVRWQQVLYCIDYNL</sequence>
<dbReference type="HOGENOM" id="CLU_2645858_0_0_2"/>
<dbReference type="PATRIC" id="fig|1434108.4.peg.2739"/>
<name>A0A0E3QWP2_METBA</name>
<feature type="transmembrane region" description="Helical" evidence="1">
    <location>
        <begin position="7"/>
        <end position="26"/>
    </location>
</feature>
<keyword evidence="1" id="KW-1133">Transmembrane helix</keyword>
<organism evidence="2 3">
    <name type="scientific">Methanosarcina barkeri MS</name>
    <dbReference type="NCBI Taxonomy" id="1434108"/>
    <lineage>
        <taxon>Archaea</taxon>
        <taxon>Methanobacteriati</taxon>
        <taxon>Methanobacteriota</taxon>
        <taxon>Stenosarchaea group</taxon>
        <taxon>Methanomicrobia</taxon>
        <taxon>Methanosarcinales</taxon>
        <taxon>Methanosarcinaceae</taxon>
        <taxon>Methanosarcina</taxon>
    </lineage>
</organism>
<protein>
    <submittedName>
        <fullName evidence="2">Uncharacterized protein</fullName>
    </submittedName>
</protein>
<dbReference type="AlphaFoldDB" id="A0A0E3QWP2"/>
<keyword evidence="1" id="KW-0472">Membrane</keyword>